<keyword evidence="3" id="KW-0539">Nucleus</keyword>
<dbReference type="GO" id="GO:0046872">
    <property type="term" value="F:metal ion binding"/>
    <property type="evidence" value="ECO:0007669"/>
    <property type="project" value="UniProtKB-KW"/>
</dbReference>
<evidence type="ECO:0000256" key="3">
    <source>
        <dbReference type="ARBA" id="ARBA00023242"/>
    </source>
</evidence>
<dbReference type="Gene3D" id="2.60.120.650">
    <property type="entry name" value="Cupin"/>
    <property type="match status" value="1"/>
</dbReference>
<protein>
    <recommendedName>
        <fullName evidence="5">JmjC domain-containing protein</fullName>
    </recommendedName>
</protein>
<dbReference type="GO" id="GO:0032454">
    <property type="term" value="F:histone H3K9 demethylase activity"/>
    <property type="evidence" value="ECO:0007669"/>
    <property type="project" value="InterPro"/>
</dbReference>
<feature type="compositionally biased region" description="Low complexity" evidence="4">
    <location>
        <begin position="203"/>
        <end position="221"/>
    </location>
</feature>
<proteinExistence type="predicted"/>
<reference evidence="6" key="1">
    <citation type="submission" date="2023-06" db="EMBL/GenBank/DDBJ databases">
        <authorList>
            <consortium name="Lawrence Berkeley National Laboratory"/>
            <person name="Ahrendt S."/>
            <person name="Sahu N."/>
            <person name="Indic B."/>
            <person name="Wong-Bajracharya J."/>
            <person name="Merenyi Z."/>
            <person name="Ke H.-M."/>
            <person name="Monk M."/>
            <person name="Kocsube S."/>
            <person name="Drula E."/>
            <person name="Lipzen A."/>
            <person name="Balint B."/>
            <person name="Henrissat B."/>
            <person name="Andreopoulos B."/>
            <person name="Martin F.M."/>
            <person name="Harder C.B."/>
            <person name="Rigling D."/>
            <person name="Ford K.L."/>
            <person name="Foster G.D."/>
            <person name="Pangilinan J."/>
            <person name="Papanicolaou A."/>
            <person name="Barry K."/>
            <person name="LaButti K."/>
            <person name="Viragh M."/>
            <person name="Koriabine M."/>
            <person name="Yan M."/>
            <person name="Riley R."/>
            <person name="Champramary S."/>
            <person name="Plett K.L."/>
            <person name="Tsai I.J."/>
            <person name="Slot J."/>
            <person name="Sipos G."/>
            <person name="Plett J."/>
            <person name="Nagy L.G."/>
            <person name="Grigoriev I.V."/>
        </authorList>
    </citation>
    <scope>NUCLEOTIDE SEQUENCE</scope>
    <source>
        <strain evidence="6">ICMP 16352</strain>
    </source>
</reference>
<dbReference type="GO" id="GO:0000118">
    <property type="term" value="C:histone deacetylase complex"/>
    <property type="evidence" value="ECO:0007669"/>
    <property type="project" value="TreeGrafter"/>
</dbReference>
<accession>A0AA39UIC5</accession>
<feature type="compositionally biased region" description="Low complexity" evidence="4">
    <location>
        <begin position="613"/>
        <end position="625"/>
    </location>
</feature>
<dbReference type="GO" id="GO:0000785">
    <property type="term" value="C:chromatin"/>
    <property type="evidence" value="ECO:0007669"/>
    <property type="project" value="TreeGrafter"/>
</dbReference>
<dbReference type="InterPro" id="IPR045109">
    <property type="entry name" value="LSDs-like"/>
</dbReference>
<dbReference type="PROSITE" id="PS51184">
    <property type="entry name" value="JMJC"/>
    <property type="match status" value="1"/>
</dbReference>
<feature type="compositionally biased region" description="Polar residues" evidence="4">
    <location>
        <begin position="149"/>
        <end position="164"/>
    </location>
</feature>
<feature type="domain" description="JmjC" evidence="5">
    <location>
        <begin position="778"/>
        <end position="977"/>
    </location>
</feature>
<feature type="compositionally biased region" description="Polar residues" evidence="4">
    <location>
        <begin position="262"/>
        <end position="275"/>
    </location>
</feature>
<sequence>MEFHVELVFRLDLILRGAARIPAFLSLPTMEAMEMAIQDPHRKTDIRQLLNPPHESASAFPAPVLQHHYPAVASRHHHTQQVYFGHVPAPYSTPRPTWGSPSSINDRKVDESIAPSQHYPQPVMNGDDRFGIHAPRTIRSARLNEEGAYTQTPWSTSSQNSGSEQYAMYSAERTPLASDFPAQNTVAYQQPEYREPEPPADVASASRRASSYSESESYEAYQTCPRPSLRQATKRSMPEQQHHSDFYYQQGYDMSHQSSYQVDAQYEPSTSNGKRTSPHSDDSLRPKKQRKQRTSEPGPHPSKRGYNAKKRSEAAQMSAQNMQLASSLSYQTNGKGKERAIDGMFVLVRNRLTDVPHIHSATGHMYLVEDPTNQASGQLVPELQLARCMSTRYRSEEFSRCVSCTRRWAGDTCRFQGVRYFLKDEKGNVMGVSFVTIPPGAMPIIKYPTTWNIPLSNEYIKITKRTTARALLPILKQESNHIIRKETVYRTRESEVRATCDTCMTSLFCNTWMCRICGREACADCFAQIEDLTMNAPEATHAEIVEQQQRREQHSNRNPFFLACNKRHEHQAKDFLRVTRFCKEELEEAITAMELVIMEADRESDGCDAPKMTSSTSGSSADTSGVRTLPEAKAPPQQIVKYSTNYSHHQDQDLSHALIPKPIIMPAVPGPQLYPNDHNPTNIPDIVPFHSIQRLKYEEVTDNVFHVHLTNGQPLLINGMLDRLKISWSPEYFIQHHGDEGCLIVECQTDVLKRVTVGQYFRDFGRYDDRKECWKLKDWPPSSDFLSVFPELYEDFCQAVPMPNYVRRDGVMNISSHFPSNTVSPDLGPKMYNAMASNQQEGSKGSTRLHMDMADALNIMTYSCAGPDGSPGCAAWDLYRREDNNAIRQFLKQKFGFNGQDPIHSQQFYLTEDLRLELWQQHHVQSYRVYQRPGEAIVIPAGCAHQVCNLADCVKVAIDYVSPENINRCEQLTREFREQNHNKQWKEDILQLGSMLWFAWQSCCQQGKAHQEATPSA</sequence>
<dbReference type="SUPFAM" id="SSF51197">
    <property type="entry name" value="Clavaminate synthase-like"/>
    <property type="match status" value="1"/>
</dbReference>
<dbReference type="GO" id="GO:0031490">
    <property type="term" value="F:chromatin DNA binding"/>
    <property type="evidence" value="ECO:0007669"/>
    <property type="project" value="TreeGrafter"/>
</dbReference>
<keyword evidence="2" id="KW-0479">Metal-binding</keyword>
<dbReference type="EMBL" id="JAUEPR010000001">
    <property type="protein sequence ID" value="KAK0490572.1"/>
    <property type="molecule type" value="Genomic_DNA"/>
</dbReference>
<dbReference type="PANTHER" id="PTHR12549:SF38">
    <property type="entry name" value="JMJC DOMAIN-CONTAINING HISTONE DEMETHYLASE 2, ISOFORM A"/>
    <property type="match status" value="1"/>
</dbReference>
<dbReference type="GO" id="GO:0003712">
    <property type="term" value="F:transcription coregulator activity"/>
    <property type="evidence" value="ECO:0007669"/>
    <property type="project" value="TreeGrafter"/>
</dbReference>
<evidence type="ECO:0000256" key="4">
    <source>
        <dbReference type="SAM" id="MobiDB-lite"/>
    </source>
</evidence>
<dbReference type="InterPro" id="IPR003347">
    <property type="entry name" value="JmjC_dom"/>
</dbReference>
<feature type="region of interest" description="Disordered" evidence="4">
    <location>
        <begin position="189"/>
        <end position="241"/>
    </location>
</feature>
<evidence type="ECO:0000313" key="6">
    <source>
        <dbReference type="EMBL" id="KAK0490572.1"/>
    </source>
</evidence>
<feature type="region of interest" description="Disordered" evidence="4">
    <location>
        <begin position="603"/>
        <end position="633"/>
    </location>
</feature>
<evidence type="ECO:0000256" key="2">
    <source>
        <dbReference type="ARBA" id="ARBA00022723"/>
    </source>
</evidence>
<evidence type="ECO:0000259" key="5">
    <source>
        <dbReference type="PROSITE" id="PS51184"/>
    </source>
</evidence>
<evidence type="ECO:0000256" key="1">
    <source>
        <dbReference type="ARBA" id="ARBA00004123"/>
    </source>
</evidence>
<dbReference type="Proteomes" id="UP001175227">
    <property type="component" value="Unassembled WGS sequence"/>
</dbReference>
<comment type="caution">
    <text evidence="6">The sequence shown here is derived from an EMBL/GenBank/DDBJ whole genome shotgun (WGS) entry which is preliminary data.</text>
</comment>
<dbReference type="GO" id="GO:0006357">
    <property type="term" value="P:regulation of transcription by RNA polymerase II"/>
    <property type="evidence" value="ECO:0007669"/>
    <property type="project" value="TreeGrafter"/>
</dbReference>
<organism evidence="6 7">
    <name type="scientific">Armillaria novae-zelandiae</name>
    <dbReference type="NCBI Taxonomy" id="153914"/>
    <lineage>
        <taxon>Eukaryota</taxon>
        <taxon>Fungi</taxon>
        <taxon>Dikarya</taxon>
        <taxon>Basidiomycota</taxon>
        <taxon>Agaricomycotina</taxon>
        <taxon>Agaricomycetes</taxon>
        <taxon>Agaricomycetidae</taxon>
        <taxon>Agaricales</taxon>
        <taxon>Marasmiineae</taxon>
        <taxon>Physalacriaceae</taxon>
        <taxon>Armillaria</taxon>
    </lineage>
</organism>
<dbReference type="SMART" id="SM00558">
    <property type="entry name" value="JmjC"/>
    <property type="match status" value="1"/>
</dbReference>
<name>A0AA39UIC5_9AGAR</name>
<feature type="region of interest" description="Disordered" evidence="4">
    <location>
        <begin position="262"/>
        <end position="320"/>
    </location>
</feature>
<dbReference type="Pfam" id="PF02373">
    <property type="entry name" value="JmjC"/>
    <property type="match status" value="1"/>
</dbReference>
<dbReference type="PANTHER" id="PTHR12549">
    <property type="entry name" value="JMJC DOMAIN-CONTAINING HISTONE DEMETHYLATION PROTEIN"/>
    <property type="match status" value="1"/>
</dbReference>
<dbReference type="AlphaFoldDB" id="A0AA39UIC5"/>
<evidence type="ECO:0000313" key="7">
    <source>
        <dbReference type="Proteomes" id="UP001175227"/>
    </source>
</evidence>
<comment type="subcellular location">
    <subcellularLocation>
        <location evidence="1">Nucleus</location>
    </subcellularLocation>
</comment>
<gene>
    <name evidence="6" type="ORF">IW261DRAFT_21209</name>
</gene>
<feature type="region of interest" description="Disordered" evidence="4">
    <location>
        <begin position="144"/>
        <end position="166"/>
    </location>
</feature>
<keyword evidence="7" id="KW-1185">Reference proteome</keyword>